<dbReference type="Gene3D" id="3.20.20.140">
    <property type="entry name" value="Metal-dependent hydrolases"/>
    <property type="match status" value="1"/>
</dbReference>
<dbReference type="InterPro" id="IPR050138">
    <property type="entry name" value="DHOase/Allantoinase_Hydrolase"/>
</dbReference>
<sequence length="425" mass="45881">MKLLIRNATITDPNSSHQGEQLDLLIDQGVITRVGTGISVSDADDSWDLKGALLSPGWLDIGAQTGDPGLEHREDLEHAAEAAMAGGYTGVASFPNTQPCVHSKSEVHYILQRTRDFLVDFYPIGAVSQDCAGKEITEMLDMQAAGAVAFSDGKLPVAHAGLLMRALLYAKAFGGVILNHPHETSIIPGGQMHEGVVSTQLGMKGIPALAESLMVQRDIDILAYSESRLHLHNISTTRAVSLIRQAKKEGLQISCSVPALNLFFTEEDLKGFDSMLKVLPPLRTEEDRDALIAGLQDGTIDLITSNHVPLEVEAKQLEFSYAKFGAVGLGTAYAAARTALAGRLDATQLVEKFSIAPRKLLGLPVPVIAEGETANLTAFDPEMNWTLEKKDIRSRSKNSPFIGRELTGRALAVVRGDQSRILVDW</sequence>
<organism evidence="3 4">
    <name type="scientific">Flavilitoribacter nigricans (strain ATCC 23147 / DSM 23189 / NBRC 102662 / NCIMB 1420 / SS-2)</name>
    <name type="common">Lewinella nigricans</name>
    <dbReference type="NCBI Taxonomy" id="1122177"/>
    <lineage>
        <taxon>Bacteria</taxon>
        <taxon>Pseudomonadati</taxon>
        <taxon>Bacteroidota</taxon>
        <taxon>Saprospiria</taxon>
        <taxon>Saprospirales</taxon>
        <taxon>Lewinellaceae</taxon>
        <taxon>Flavilitoribacter</taxon>
    </lineage>
</organism>
<name>A0A2D0N8S2_FLAN2</name>
<dbReference type="SUPFAM" id="SSF51338">
    <property type="entry name" value="Composite domain of metallo-dependent hydrolases"/>
    <property type="match status" value="1"/>
</dbReference>
<dbReference type="GO" id="GO:0004151">
    <property type="term" value="F:dihydroorotase activity"/>
    <property type="evidence" value="ECO:0007669"/>
    <property type="project" value="InterPro"/>
</dbReference>
<dbReference type="GO" id="GO:0004038">
    <property type="term" value="F:allantoinase activity"/>
    <property type="evidence" value="ECO:0007669"/>
    <property type="project" value="TreeGrafter"/>
</dbReference>
<protein>
    <submittedName>
        <fullName evidence="3">Dihydroorotase</fullName>
    </submittedName>
</protein>
<dbReference type="GO" id="GO:0006145">
    <property type="term" value="P:purine nucleobase catabolic process"/>
    <property type="evidence" value="ECO:0007669"/>
    <property type="project" value="TreeGrafter"/>
</dbReference>
<accession>A0A2D0N8S2</accession>
<reference evidence="3 4" key="1">
    <citation type="submission" date="2017-10" db="EMBL/GenBank/DDBJ databases">
        <title>The draft genome sequence of Lewinella nigricans NBRC 102662.</title>
        <authorList>
            <person name="Wang K."/>
        </authorList>
    </citation>
    <scope>NUCLEOTIDE SEQUENCE [LARGE SCALE GENOMIC DNA]</scope>
    <source>
        <strain evidence="3 4">NBRC 102662</strain>
    </source>
</reference>
<dbReference type="NCBIfam" id="TIGR00857">
    <property type="entry name" value="pyrC_multi"/>
    <property type="match status" value="1"/>
</dbReference>
<evidence type="ECO:0000259" key="2">
    <source>
        <dbReference type="Pfam" id="PF12890"/>
    </source>
</evidence>
<dbReference type="Pfam" id="PF12890">
    <property type="entry name" value="DHOase"/>
    <property type="match status" value="1"/>
</dbReference>
<evidence type="ECO:0000313" key="3">
    <source>
        <dbReference type="EMBL" id="PHN04911.1"/>
    </source>
</evidence>
<keyword evidence="4" id="KW-1185">Reference proteome</keyword>
<dbReference type="SUPFAM" id="SSF51556">
    <property type="entry name" value="Metallo-dependent hydrolases"/>
    <property type="match status" value="1"/>
</dbReference>
<dbReference type="GO" id="GO:0046872">
    <property type="term" value="F:metal ion binding"/>
    <property type="evidence" value="ECO:0007669"/>
    <property type="project" value="InterPro"/>
</dbReference>
<dbReference type="PANTHER" id="PTHR43668:SF2">
    <property type="entry name" value="ALLANTOINASE"/>
    <property type="match status" value="1"/>
</dbReference>
<dbReference type="EMBL" id="PDUD01000023">
    <property type="protein sequence ID" value="PHN04911.1"/>
    <property type="molecule type" value="Genomic_DNA"/>
</dbReference>
<dbReference type="PANTHER" id="PTHR43668">
    <property type="entry name" value="ALLANTOINASE"/>
    <property type="match status" value="1"/>
</dbReference>
<keyword evidence="1" id="KW-0665">Pyrimidine biosynthesis</keyword>
<dbReference type="CDD" id="cd01317">
    <property type="entry name" value="DHOase_IIa"/>
    <property type="match status" value="1"/>
</dbReference>
<dbReference type="InterPro" id="IPR024403">
    <property type="entry name" value="DHOase_cat"/>
</dbReference>
<dbReference type="Gene3D" id="2.30.40.10">
    <property type="entry name" value="Urease, subunit C, domain 1"/>
    <property type="match status" value="1"/>
</dbReference>
<dbReference type="InterPro" id="IPR004722">
    <property type="entry name" value="DHOase"/>
</dbReference>
<dbReference type="InterPro" id="IPR032466">
    <property type="entry name" value="Metal_Hydrolase"/>
</dbReference>
<dbReference type="GO" id="GO:0006221">
    <property type="term" value="P:pyrimidine nucleotide biosynthetic process"/>
    <property type="evidence" value="ECO:0007669"/>
    <property type="project" value="UniProtKB-KW"/>
</dbReference>
<evidence type="ECO:0000313" key="4">
    <source>
        <dbReference type="Proteomes" id="UP000223913"/>
    </source>
</evidence>
<dbReference type="GO" id="GO:0005737">
    <property type="term" value="C:cytoplasm"/>
    <property type="evidence" value="ECO:0007669"/>
    <property type="project" value="TreeGrafter"/>
</dbReference>
<comment type="caution">
    <text evidence="3">The sequence shown here is derived from an EMBL/GenBank/DDBJ whole genome shotgun (WGS) entry which is preliminary data.</text>
</comment>
<proteinExistence type="predicted"/>
<dbReference type="OrthoDB" id="9765462at2"/>
<dbReference type="RefSeq" id="WP_099151456.1">
    <property type="nucleotide sequence ID" value="NZ_PDUD01000023.1"/>
</dbReference>
<feature type="domain" description="Dihydroorotase catalytic" evidence="2">
    <location>
        <begin position="52"/>
        <end position="236"/>
    </location>
</feature>
<dbReference type="InterPro" id="IPR011059">
    <property type="entry name" value="Metal-dep_hydrolase_composite"/>
</dbReference>
<evidence type="ECO:0000256" key="1">
    <source>
        <dbReference type="ARBA" id="ARBA00022975"/>
    </source>
</evidence>
<gene>
    <name evidence="3" type="ORF">CRP01_17925</name>
</gene>
<dbReference type="Proteomes" id="UP000223913">
    <property type="component" value="Unassembled WGS sequence"/>
</dbReference>
<dbReference type="AlphaFoldDB" id="A0A2D0N8S2"/>